<dbReference type="PROSITE" id="PS50157">
    <property type="entry name" value="ZINC_FINGER_C2H2_2"/>
    <property type="match status" value="1"/>
</dbReference>
<comment type="caution">
    <text evidence="3">The sequence shown here is derived from an EMBL/GenBank/DDBJ whole genome shotgun (WGS) entry which is preliminary data.</text>
</comment>
<dbReference type="SMART" id="SM00355">
    <property type="entry name" value="ZnF_C2H2"/>
    <property type="match status" value="2"/>
</dbReference>
<dbReference type="Proteomes" id="UP001642520">
    <property type="component" value="Unassembled WGS sequence"/>
</dbReference>
<dbReference type="InterPro" id="IPR013087">
    <property type="entry name" value="Znf_C2H2_type"/>
</dbReference>
<dbReference type="InterPro" id="IPR036236">
    <property type="entry name" value="Znf_C2H2_sf"/>
</dbReference>
<keyword evidence="4" id="KW-1185">Reference proteome</keyword>
<dbReference type="Gene3D" id="3.30.160.60">
    <property type="entry name" value="Classic Zinc Finger"/>
    <property type="match status" value="1"/>
</dbReference>
<sequence length="85" mass="10076">MLELELESSINFRLRLSGIGTQKKPQRQCFPCEKCHKVYSNISTLYRHLKLECGISPQFHCPYCNFSSKRKHNLKYHVTHKHRTA</sequence>
<evidence type="ECO:0000313" key="3">
    <source>
        <dbReference type="EMBL" id="CAL7939890.1"/>
    </source>
</evidence>
<feature type="domain" description="C2H2-type" evidence="2">
    <location>
        <begin position="30"/>
        <end position="57"/>
    </location>
</feature>
<reference evidence="3 4" key="1">
    <citation type="submission" date="2024-08" db="EMBL/GenBank/DDBJ databases">
        <authorList>
            <person name="Will J Nash"/>
            <person name="Angela Man"/>
            <person name="Seanna McTaggart"/>
            <person name="Kendall Baker"/>
            <person name="Tom Barker"/>
            <person name="Leah Catchpole"/>
            <person name="Alex Durrant"/>
            <person name="Karim Gharbi"/>
            <person name="Naomi Irish"/>
            <person name="Gemy Kaithakottil"/>
            <person name="Debby Ku"/>
            <person name="Aaliyah Providence"/>
            <person name="Felix Shaw"/>
            <person name="David Swarbreck"/>
            <person name="Chris Watkins"/>
            <person name="Ann M. McCartney"/>
            <person name="Giulio Formenti"/>
            <person name="Alice Mouton"/>
            <person name="Noel Vella"/>
            <person name="Bjorn M von Reumont"/>
            <person name="Adriana Vella"/>
            <person name="Wilfried Haerty"/>
        </authorList>
    </citation>
    <scope>NUCLEOTIDE SEQUENCE [LARGE SCALE GENOMIC DNA]</scope>
</reference>
<protein>
    <recommendedName>
        <fullName evidence="2">C2H2-type domain-containing protein</fullName>
    </recommendedName>
</protein>
<keyword evidence="1" id="KW-0479">Metal-binding</keyword>
<dbReference type="EMBL" id="CAXAJV020001290">
    <property type="protein sequence ID" value="CAL7939890.1"/>
    <property type="molecule type" value="Genomic_DNA"/>
</dbReference>
<evidence type="ECO:0000313" key="4">
    <source>
        <dbReference type="Proteomes" id="UP001642520"/>
    </source>
</evidence>
<name>A0ABP1NFY8_XYLVO</name>
<keyword evidence="1" id="KW-0863">Zinc-finger</keyword>
<proteinExistence type="predicted"/>
<dbReference type="SUPFAM" id="SSF57667">
    <property type="entry name" value="beta-beta-alpha zinc fingers"/>
    <property type="match status" value="1"/>
</dbReference>
<dbReference type="Pfam" id="PF00096">
    <property type="entry name" value="zf-C2H2"/>
    <property type="match status" value="1"/>
</dbReference>
<gene>
    <name evidence="3" type="ORF">XYLVIOL_LOCUS4195</name>
</gene>
<evidence type="ECO:0000259" key="2">
    <source>
        <dbReference type="PROSITE" id="PS50157"/>
    </source>
</evidence>
<evidence type="ECO:0000256" key="1">
    <source>
        <dbReference type="PROSITE-ProRule" id="PRU00042"/>
    </source>
</evidence>
<accession>A0ABP1NFY8</accession>
<keyword evidence="1" id="KW-0862">Zinc</keyword>
<organism evidence="3 4">
    <name type="scientific">Xylocopa violacea</name>
    <name type="common">Violet carpenter bee</name>
    <name type="synonym">Apis violacea</name>
    <dbReference type="NCBI Taxonomy" id="135666"/>
    <lineage>
        <taxon>Eukaryota</taxon>
        <taxon>Metazoa</taxon>
        <taxon>Ecdysozoa</taxon>
        <taxon>Arthropoda</taxon>
        <taxon>Hexapoda</taxon>
        <taxon>Insecta</taxon>
        <taxon>Pterygota</taxon>
        <taxon>Neoptera</taxon>
        <taxon>Endopterygota</taxon>
        <taxon>Hymenoptera</taxon>
        <taxon>Apocrita</taxon>
        <taxon>Aculeata</taxon>
        <taxon>Apoidea</taxon>
        <taxon>Anthophila</taxon>
        <taxon>Apidae</taxon>
        <taxon>Xylocopa</taxon>
        <taxon>Xylocopa</taxon>
    </lineage>
</organism>